<dbReference type="AlphaFoldDB" id="A0A2M4DF46"/>
<accession>A0A2M4DF46</accession>
<name>A0A2M4DF46_ANODA</name>
<keyword evidence="1" id="KW-0472">Membrane</keyword>
<evidence type="ECO:0000313" key="2">
    <source>
        <dbReference type="EMBL" id="MBW76204.1"/>
    </source>
</evidence>
<evidence type="ECO:0000256" key="1">
    <source>
        <dbReference type="SAM" id="Phobius"/>
    </source>
</evidence>
<feature type="transmembrane region" description="Helical" evidence="1">
    <location>
        <begin position="27"/>
        <end position="45"/>
    </location>
</feature>
<reference evidence="2" key="1">
    <citation type="submission" date="2018-01" db="EMBL/GenBank/DDBJ databases">
        <title>An insight into the sialome of Amazonian anophelines.</title>
        <authorList>
            <person name="Ribeiro J.M."/>
            <person name="Scarpassa V."/>
            <person name="Calvo E."/>
        </authorList>
    </citation>
    <scope>NUCLEOTIDE SEQUENCE</scope>
</reference>
<keyword evidence="1" id="KW-1133">Transmembrane helix</keyword>
<keyword evidence="1" id="KW-0812">Transmembrane</keyword>
<organism evidence="2">
    <name type="scientific">Anopheles darlingi</name>
    <name type="common">Mosquito</name>
    <dbReference type="NCBI Taxonomy" id="43151"/>
    <lineage>
        <taxon>Eukaryota</taxon>
        <taxon>Metazoa</taxon>
        <taxon>Ecdysozoa</taxon>
        <taxon>Arthropoda</taxon>
        <taxon>Hexapoda</taxon>
        <taxon>Insecta</taxon>
        <taxon>Pterygota</taxon>
        <taxon>Neoptera</taxon>
        <taxon>Endopterygota</taxon>
        <taxon>Diptera</taxon>
        <taxon>Nematocera</taxon>
        <taxon>Culicoidea</taxon>
        <taxon>Culicidae</taxon>
        <taxon>Anophelinae</taxon>
        <taxon>Anopheles</taxon>
    </lineage>
</organism>
<proteinExistence type="predicted"/>
<protein>
    <submittedName>
        <fullName evidence="2">Uncharacterized protein</fullName>
    </submittedName>
</protein>
<dbReference type="EMBL" id="GGFL01012026">
    <property type="protein sequence ID" value="MBW76204.1"/>
    <property type="molecule type" value="Transcribed_RNA"/>
</dbReference>
<sequence length="74" mass="8710">MVGWLATLTLVVCYIFLAPFRSHTLAHCFFRSSSFFWVAFVFFGLKRRAHWPTWRFSGTPTDFVDWFAGRLKGN</sequence>